<dbReference type="Gene3D" id="3.90.79.10">
    <property type="entry name" value="Nucleoside Triphosphate Pyrophosphohydrolase"/>
    <property type="match status" value="1"/>
</dbReference>
<gene>
    <name evidence="3" type="ORF">DFJ69_5314</name>
</gene>
<comment type="caution">
    <text evidence="3">The sequence shown here is derived from an EMBL/GenBank/DDBJ whole genome shotgun (WGS) entry which is preliminary data.</text>
</comment>
<protein>
    <submittedName>
        <fullName evidence="3">ADP-ribose pyrophosphatase</fullName>
    </submittedName>
</protein>
<reference evidence="3 4" key="1">
    <citation type="submission" date="2018-08" db="EMBL/GenBank/DDBJ databases">
        <title>Sequencing the genomes of 1000 actinobacteria strains.</title>
        <authorList>
            <person name="Klenk H.-P."/>
        </authorList>
    </citation>
    <scope>NUCLEOTIDE SEQUENCE [LARGE SCALE GENOMIC DNA]</scope>
    <source>
        <strain evidence="3 4">DSM 43927</strain>
    </source>
</reference>
<evidence type="ECO:0000259" key="2">
    <source>
        <dbReference type="PROSITE" id="PS51462"/>
    </source>
</evidence>
<dbReference type="GO" id="GO:0006753">
    <property type="term" value="P:nucleoside phosphate metabolic process"/>
    <property type="evidence" value="ECO:0007669"/>
    <property type="project" value="TreeGrafter"/>
</dbReference>
<accession>A0A3D9SW18</accession>
<evidence type="ECO:0000313" key="3">
    <source>
        <dbReference type="EMBL" id="REE99797.1"/>
    </source>
</evidence>
<feature type="domain" description="Nudix hydrolase" evidence="2">
    <location>
        <begin position="53"/>
        <end position="193"/>
    </location>
</feature>
<dbReference type="EMBL" id="QTTT01000001">
    <property type="protein sequence ID" value="REE99797.1"/>
    <property type="molecule type" value="Genomic_DNA"/>
</dbReference>
<dbReference type="GO" id="GO:0016787">
    <property type="term" value="F:hydrolase activity"/>
    <property type="evidence" value="ECO:0007669"/>
    <property type="project" value="UniProtKB-KW"/>
</dbReference>
<dbReference type="CDD" id="cd24158">
    <property type="entry name" value="NUDIX_ADPRase_Rv1700"/>
    <property type="match status" value="1"/>
</dbReference>
<evidence type="ECO:0000256" key="1">
    <source>
        <dbReference type="ARBA" id="ARBA00022801"/>
    </source>
</evidence>
<dbReference type="Proteomes" id="UP000256661">
    <property type="component" value="Unassembled WGS sequence"/>
</dbReference>
<dbReference type="PANTHER" id="PTHR11839">
    <property type="entry name" value="UDP/ADP-SUGAR PYROPHOSPHATASE"/>
    <property type="match status" value="1"/>
</dbReference>
<name>A0A3D9SW18_9ACTN</name>
<dbReference type="InterPro" id="IPR015797">
    <property type="entry name" value="NUDIX_hydrolase-like_dom_sf"/>
</dbReference>
<keyword evidence="1" id="KW-0378">Hydrolase</keyword>
<dbReference type="AlphaFoldDB" id="A0A3D9SW18"/>
<dbReference type="SUPFAM" id="SSF55811">
    <property type="entry name" value="Nudix"/>
    <property type="match status" value="1"/>
</dbReference>
<sequence length="212" mass="23612">MSAGPEHDVRDRRESWEVVEVVERFQGRVVGVRSDRVRMPGSDGAEVVTRDVVTHPGSVGIVAVDDRDRILLIRQYRHPAGYLLWEVPAGLRDVPGEPLRALAERELLEEAGHRAAEWHTLVDIFSSPGMCDERIRVFLARGLTEVPADEIDFERVHEEADMPAVWVPLEEAVARVFRGDVHNPLAVTGILAVHAARATGYRHLRSADAPEG</sequence>
<organism evidence="3 4">
    <name type="scientific">Thermomonospora umbrina</name>
    <dbReference type="NCBI Taxonomy" id="111806"/>
    <lineage>
        <taxon>Bacteria</taxon>
        <taxon>Bacillati</taxon>
        <taxon>Actinomycetota</taxon>
        <taxon>Actinomycetes</taxon>
        <taxon>Streptosporangiales</taxon>
        <taxon>Thermomonosporaceae</taxon>
        <taxon>Thermomonospora</taxon>
    </lineage>
</organism>
<proteinExistence type="predicted"/>
<dbReference type="InterPro" id="IPR000086">
    <property type="entry name" value="NUDIX_hydrolase_dom"/>
</dbReference>
<dbReference type="PROSITE" id="PS51462">
    <property type="entry name" value="NUDIX"/>
    <property type="match status" value="1"/>
</dbReference>
<dbReference type="GO" id="GO:0005829">
    <property type="term" value="C:cytosol"/>
    <property type="evidence" value="ECO:0007669"/>
    <property type="project" value="TreeGrafter"/>
</dbReference>
<dbReference type="PANTHER" id="PTHR11839:SF31">
    <property type="entry name" value="ADP-RIBOSE PYROPHOSPHATASE"/>
    <property type="match status" value="1"/>
</dbReference>
<dbReference type="OrthoDB" id="9806150at2"/>
<keyword evidence="4" id="KW-1185">Reference proteome</keyword>
<dbReference type="RefSeq" id="WP_116025041.1">
    <property type="nucleotide sequence ID" value="NZ_QTTT01000001.1"/>
</dbReference>
<dbReference type="GO" id="GO:0019693">
    <property type="term" value="P:ribose phosphate metabolic process"/>
    <property type="evidence" value="ECO:0007669"/>
    <property type="project" value="TreeGrafter"/>
</dbReference>
<evidence type="ECO:0000313" key="4">
    <source>
        <dbReference type="Proteomes" id="UP000256661"/>
    </source>
</evidence>
<dbReference type="Pfam" id="PF00293">
    <property type="entry name" value="NUDIX"/>
    <property type="match status" value="1"/>
</dbReference>